<protein>
    <submittedName>
        <fullName evidence="1">Uncharacterized protein</fullName>
    </submittedName>
</protein>
<dbReference type="Proteomes" id="UP000019149">
    <property type="component" value="Unassembled WGS sequence"/>
</dbReference>
<reference evidence="1 2" key="1">
    <citation type="journal article" date="2013" name="Nat. Genet.">
        <title>The genome of the hydatid tapeworm Echinococcus granulosus.</title>
        <authorList>
            <person name="Zheng H."/>
            <person name="Zhang W."/>
            <person name="Zhang L."/>
            <person name="Zhang Z."/>
            <person name="Li J."/>
            <person name="Lu G."/>
            <person name="Zhu Y."/>
            <person name="Wang Y."/>
            <person name="Huang Y."/>
            <person name="Liu J."/>
            <person name="Kang H."/>
            <person name="Chen J."/>
            <person name="Wang L."/>
            <person name="Chen A."/>
            <person name="Yu S."/>
            <person name="Gao Z."/>
            <person name="Jin L."/>
            <person name="Gu W."/>
            <person name="Wang Z."/>
            <person name="Zhao L."/>
            <person name="Shi B."/>
            <person name="Wen H."/>
            <person name="Lin R."/>
            <person name="Jones M.K."/>
            <person name="Brejova B."/>
            <person name="Vinar T."/>
            <person name="Zhao G."/>
            <person name="McManus D.P."/>
            <person name="Chen Z."/>
            <person name="Zhou Y."/>
            <person name="Wang S."/>
        </authorList>
    </citation>
    <scope>NUCLEOTIDE SEQUENCE [LARGE SCALE GENOMIC DNA]</scope>
</reference>
<accession>W6UP03</accession>
<evidence type="ECO:0000313" key="2">
    <source>
        <dbReference type="Proteomes" id="UP000019149"/>
    </source>
</evidence>
<gene>
    <name evidence="1" type="ORF">EGR_01906</name>
</gene>
<name>W6UP03_ECHGR</name>
<dbReference type="GeneID" id="36337621"/>
<dbReference type="RefSeq" id="XP_024354611.1">
    <property type="nucleotide sequence ID" value="XM_024491155.1"/>
</dbReference>
<dbReference type="EMBL" id="APAU02000007">
    <property type="protein sequence ID" value="EUB63415.1"/>
    <property type="molecule type" value="Genomic_DNA"/>
</dbReference>
<dbReference type="CTD" id="36337621"/>
<organism evidence="1 2">
    <name type="scientific">Echinococcus granulosus</name>
    <name type="common">Hydatid tapeworm</name>
    <dbReference type="NCBI Taxonomy" id="6210"/>
    <lineage>
        <taxon>Eukaryota</taxon>
        <taxon>Metazoa</taxon>
        <taxon>Spiralia</taxon>
        <taxon>Lophotrochozoa</taxon>
        <taxon>Platyhelminthes</taxon>
        <taxon>Cestoda</taxon>
        <taxon>Eucestoda</taxon>
        <taxon>Cyclophyllidea</taxon>
        <taxon>Taeniidae</taxon>
        <taxon>Echinococcus</taxon>
        <taxon>Echinococcus granulosus group</taxon>
    </lineage>
</organism>
<dbReference type="KEGG" id="egl:EGR_01906"/>
<proteinExistence type="predicted"/>
<comment type="caution">
    <text evidence="1">The sequence shown here is derived from an EMBL/GenBank/DDBJ whole genome shotgun (WGS) entry which is preliminary data.</text>
</comment>
<evidence type="ECO:0000313" key="1">
    <source>
        <dbReference type="EMBL" id="EUB63415.1"/>
    </source>
</evidence>
<keyword evidence="2" id="KW-1185">Reference proteome</keyword>
<dbReference type="AlphaFoldDB" id="W6UP03"/>
<sequence length="211" mass="23584">MCCRACCYRGPPRITPKHIAPDHITWYRVVPNLQELGGLNNTATGPRLLSSLQSVSNSATQAAEFGLRLHLDLHLQLRAHTDIQPKQNRSVDASPCGVKDCSYIDWELSAQQHVLLMRWNSIGPLTDGRRLENATSHPDALPNIFQFNRIRQRTLLGLSLNSQNKRPVRLLRRCCGNNTDIPDSMSHQRLYQMPAKQGPSTTGKGMPTANA</sequence>